<evidence type="ECO:0000256" key="3">
    <source>
        <dbReference type="ARBA" id="ARBA00022448"/>
    </source>
</evidence>
<dbReference type="PANTHER" id="PTHR45624:SF51">
    <property type="entry name" value="CARRIER PROTEIN YMC2, MITOCHONDRIAL-RELATED"/>
    <property type="match status" value="1"/>
</dbReference>
<dbReference type="Proteomes" id="UP001165063">
    <property type="component" value="Unassembled WGS sequence"/>
</dbReference>
<comment type="subcellular location">
    <subcellularLocation>
        <location evidence="1">Mitochondrion inner membrane</location>
        <topology evidence="1">Multi-pass membrane protein</topology>
    </subcellularLocation>
</comment>
<keyword evidence="3 11" id="KW-0813">Transport</keyword>
<dbReference type="EMBL" id="BSXU01014865">
    <property type="protein sequence ID" value="GME81527.1"/>
    <property type="molecule type" value="Genomic_DNA"/>
</dbReference>
<dbReference type="OrthoDB" id="409586at2759"/>
<evidence type="ECO:0000256" key="4">
    <source>
        <dbReference type="ARBA" id="ARBA00022692"/>
    </source>
</evidence>
<dbReference type="InterPro" id="IPR002067">
    <property type="entry name" value="MCP"/>
</dbReference>
<feature type="repeat" description="Solcar" evidence="10">
    <location>
        <begin position="116"/>
        <end position="203"/>
    </location>
</feature>
<dbReference type="GO" id="GO:0005743">
    <property type="term" value="C:mitochondrial inner membrane"/>
    <property type="evidence" value="ECO:0007669"/>
    <property type="project" value="UniProtKB-SubCell"/>
</dbReference>
<evidence type="ECO:0000313" key="13">
    <source>
        <dbReference type="Proteomes" id="UP001165063"/>
    </source>
</evidence>
<keyword evidence="7" id="KW-1133">Transmembrane helix</keyword>
<dbReference type="PANTHER" id="PTHR45624">
    <property type="entry name" value="MITOCHONDRIAL BASIC AMINO ACIDS TRANSPORTER-RELATED"/>
    <property type="match status" value="1"/>
</dbReference>
<organism evidence="12 13">
    <name type="scientific">Ambrosiozyma monospora</name>
    <name type="common">Yeast</name>
    <name type="synonym">Endomycopsis monosporus</name>
    <dbReference type="NCBI Taxonomy" id="43982"/>
    <lineage>
        <taxon>Eukaryota</taxon>
        <taxon>Fungi</taxon>
        <taxon>Dikarya</taxon>
        <taxon>Ascomycota</taxon>
        <taxon>Saccharomycotina</taxon>
        <taxon>Pichiomycetes</taxon>
        <taxon>Pichiales</taxon>
        <taxon>Pichiaceae</taxon>
        <taxon>Ambrosiozyma</taxon>
    </lineage>
</organism>
<evidence type="ECO:0000256" key="10">
    <source>
        <dbReference type="PROSITE-ProRule" id="PRU00282"/>
    </source>
</evidence>
<evidence type="ECO:0000256" key="7">
    <source>
        <dbReference type="ARBA" id="ARBA00022989"/>
    </source>
</evidence>
<keyword evidence="4 10" id="KW-0812">Transmembrane</keyword>
<evidence type="ECO:0000256" key="6">
    <source>
        <dbReference type="ARBA" id="ARBA00022792"/>
    </source>
</evidence>
<keyword evidence="8" id="KW-0496">Mitochondrion</keyword>
<dbReference type="InterPro" id="IPR023395">
    <property type="entry name" value="MCP_dom_sf"/>
</dbReference>
<dbReference type="AlphaFoldDB" id="A0A9W6T9Z7"/>
<evidence type="ECO:0000256" key="1">
    <source>
        <dbReference type="ARBA" id="ARBA00004448"/>
    </source>
</evidence>
<dbReference type="Pfam" id="PF00153">
    <property type="entry name" value="Mito_carr"/>
    <property type="match status" value="2"/>
</dbReference>
<dbReference type="InterPro" id="IPR018108">
    <property type="entry name" value="MCP_transmembrane"/>
</dbReference>
<dbReference type="PROSITE" id="PS50920">
    <property type="entry name" value="SOLCAR"/>
    <property type="match status" value="2"/>
</dbReference>
<keyword evidence="6" id="KW-0999">Mitochondrion inner membrane</keyword>
<reference evidence="12" key="1">
    <citation type="submission" date="2023-04" db="EMBL/GenBank/DDBJ databases">
        <title>Ambrosiozyma monospora NBRC 1965.</title>
        <authorList>
            <person name="Ichikawa N."/>
            <person name="Sato H."/>
            <person name="Tonouchi N."/>
        </authorList>
    </citation>
    <scope>NUCLEOTIDE SEQUENCE</scope>
    <source>
        <strain evidence="12">NBRC 1965</strain>
    </source>
</reference>
<dbReference type="Gene3D" id="1.50.40.10">
    <property type="entry name" value="Mitochondrial carrier domain"/>
    <property type="match status" value="1"/>
</dbReference>
<evidence type="ECO:0000256" key="9">
    <source>
        <dbReference type="ARBA" id="ARBA00023136"/>
    </source>
</evidence>
<feature type="repeat" description="Solcar" evidence="10">
    <location>
        <begin position="15"/>
        <end position="104"/>
    </location>
</feature>
<dbReference type="GO" id="GO:1990575">
    <property type="term" value="P:mitochondrial L-ornithine transmembrane transport"/>
    <property type="evidence" value="ECO:0007669"/>
    <property type="project" value="TreeGrafter"/>
</dbReference>
<evidence type="ECO:0000256" key="11">
    <source>
        <dbReference type="RuleBase" id="RU000488"/>
    </source>
</evidence>
<comment type="similarity">
    <text evidence="2 11">Belongs to the mitochondrial carrier (TC 2.A.29) family.</text>
</comment>
<dbReference type="GO" id="GO:0000064">
    <property type="term" value="F:L-ornithine transmembrane transporter activity"/>
    <property type="evidence" value="ECO:0007669"/>
    <property type="project" value="TreeGrafter"/>
</dbReference>
<proteinExistence type="inferred from homology"/>
<dbReference type="SUPFAM" id="SSF103506">
    <property type="entry name" value="Mitochondrial carrier"/>
    <property type="match status" value="1"/>
</dbReference>
<gene>
    <name evidence="12" type="ORF">Amon01_001001100</name>
</gene>
<keyword evidence="13" id="KW-1185">Reference proteome</keyword>
<keyword evidence="5" id="KW-0677">Repeat</keyword>
<comment type="caution">
    <text evidence="12">The sequence shown here is derived from an EMBL/GenBank/DDBJ whole genome shotgun (WGS) entry which is preliminary data.</text>
</comment>
<dbReference type="InterPro" id="IPR050567">
    <property type="entry name" value="Mitochondrial_Carrier"/>
</dbReference>
<evidence type="ECO:0000256" key="5">
    <source>
        <dbReference type="ARBA" id="ARBA00022737"/>
    </source>
</evidence>
<evidence type="ECO:0000256" key="2">
    <source>
        <dbReference type="ARBA" id="ARBA00006375"/>
    </source>
</evidence>
<evidence type="ECO:0000256" key="8">
    <source>
        <dbReference type="ARBA" id="ARBA00023128"/>
    </source>
</evidence>
<keyword evidence="9 10" id="KW-0472">Membrane</keyword>
<sequence length="205" mass="22423">MKRFFNEKNGGEGKMTSGQFFLAGSAGGFFNGLLAAPIEHIRIRLQTQTTGVKEFNGPLDVIKKLSGQGANGVRTIVRGMTPTLARESIGSGMYFLTFEALVKREMDTRGIARKDLESSKLCLFGGLAGISMWLSVYPTDVIKSTMQTDNYKNFKYKTSFDAAKGIFKTHGISGFFKGFTPTILRAAPVNAATFLAFEQAMRIMG</sequence>
<protein>
    <submittedName>
        <fullName evidence="12">Unnamed protein product</fullName>
    </submittedName>
</protein>
<evidence type="ECO:0000313" key="12">
    <source>
        <dbReference type="EMBL" id="GME81527.1"/>
    </source>
</evidence>
<accession>A0A9W6T9Z7</accession>
<dbReference type="PRINTS" id="PR00926">
    <property type="entry name" value="MITOCARRIER"/>
</dbReference>
<name>A0A9W6T9Z7_AMBMO</name>